<evidence type="ECO:0000256" key="1">
    <source>
        <dbReference type="SAM" id="Phobius"/>
    </source>
</evidence>
<proteinExistence type="predicted"/>
<feature type="transmembrane region" description="Helical" evidence="1">
    <location>
        <begin position="140"/>
        <end position="162"/>
    </location>
</feature>
<dbReference type="OrthoDB" id="2146466at2759"/>
<comment type="caution">
    <text evidence="2">The sequence shown here is derived from an EMBL/GenBank/DDBJ whole genome shotgun (WGS) entry which is preliminary data.</text>
</comment>
<reference evidence="2 3" key="1">
    <citation type="journal article" date="2019" name="Sci. Rep.">
        <title>Comparative genomics of chytrid fungi reveal insights into the obligate biotrophic and pathogenic lifestyle of Synchytrium endobioticum.</title>
        <authorList>
            <person name="van de Vossenberg B.T.L.H."/>
            <person name="Warris S."/>
            <person name="Nguyen H.D.T."/>
            <person name="van Gent-Pelzer M.P.E."/>
            <person name="Joly D.L."/>
            <person name="van de Geest H.C."/>
            <person name="Bonants P.J.M."/>
            <person name="Smith D.S."/>
            <person name="Levesque C.A."/>
            <person name="van der Lee T.A.J."/>
        </authorList>
    </citation>
    <scope>NUCLEOTIDE SEQUENCE [LARGE SCALE GENOMIC DNA]</scope>
    <source>
        <strain evidence="2 3">CBS 675.73</strain>
    </source>
</reference>
<dbReference type="EMBL" id="QEAP01000045">
    <property type="protein sequence ID" value="TPX76517.1"/>
    <property type="molecule type" value="Genomic_DNA"/>
</dbReference>
<evidence type="ECO:0000313" key="2">
    <source>
        <dbReference type="EMBL" id="TPX76517.1"/>
    </source>
</evidence>
<accession>A0A507FNC4</accession>
<dbReference type="AlphaFoldDB" id="A0A507FNC4"/>
<evidence type="ECO:0000313" key="3">
    <source>
        <dbReference type="Proteomes" id="UP000320333"/>
    </source>
</evidence>
<gene>
    <name evidence="2" type="ORF">CcCBS67573_g02240</name>
</gene>
<organism evidence="2 3">
    <name type="scientific">Chytriomyces confervae</name>
    <dbReference type="NCBI Taxonomy" id="246404"/>
    <lineage>
        <taxon>Eukaryota</taxon>
        <taxon>Fungi</taxon>
        <taxon>Fungi incertae sedis</taxon>
        <taxon>Chytridiomycota</taxon>
        <taxon>Chytridiomycota incertae sedis</taxon>
        <taxon>Chytridiomycetes</taxon>
        <taxon>Chytridiales</taxon>
        <taxon>Chytriomycetaceae</taxon>
        <taxon>Chytriomyces</taxon>
    </lineage>
</organism>
<feature type="transmembrane region" description="Helical" evidence="1">
    <location>
        <begin position="70"/>
        <end position="92"/>
    </location>
</feature>
<keyword evidence="3" id="KW-1185">Reference proteome</keyword>
<protein>
    <submittedName>
        <fullName evidence="2">Uncharacterized protein</fullName>
    </submittedName>
</protein>
<name>A0A507FNC4_9FUNG</name>
<sequence>MSDEVIFIQTRSKAFDSESAENIDASDPASFNRSEALGGALLTVALTPLLSPWLLLLCRGNSKHVLRASYTLGVAIGFATYGLIFIILASLVTSSLQTVCVSMIYDSAMEQVDSRAKESLTTTKIAELKELVGTVCSLCLAYVLYTFIACAALFLGVGACMCRRSRKMLKRRKVSAF</sequence>
<keyword evidence="1" id="KW-1133">Transmembrane helix</keyword>
<feature type="transmembrane region" description="Helical" evidence="1">
    <location>
        <begin position="36"/>
        <end position="58"/>
    </location>
</feature>
<keyword evidence="1" id="KW-0472">Membrane</keyword>
<keyword evidence="1" id="KW-0812">Transmembrane</keyword>
<dbReference type="Proteomes" id="UP000320333">
    <property type="component" value="Unassembled WGS sequence"/>
</dbReference>